<keyword evidence="1" id="KW-1133">Transmembrane helix</keyword>
<reference evidence="2 3" key="1">
    <citation type="submission" date="2020-08" db="EMBL/GenBank/DDBJ databases">
        <title>Sequencing the genomes of 1000 actinobacteria strains.</title>
        <authorList>
            <person name="Klenk H.-P."/>
        </authorList>
    </citation>
    <scope>NUCLEOTIDE SEQUENCE [LARGE SCALE GENOMIC DNA]</scope>
    <source>
        <strain evidence="2 3">DSM 105784</strain>
    </source>
</reference>
<feature type="transmembrane region" description="Helical" evidence="1">
    <location>
        <begin position="14"/>
        <end position="38"/>
    </location>
</feature>
<accession>A0A841AP33</accession>
<comment type="caution">
    <text evidence="2">The sequence shown here is derived from an EMBL/GenBank/DDBJ whole genome shotgun (WGS) entry which is preliminary data.</text>
</comment>
<keyword evidence="3" id="KW-1185">Reference proteome</keyword>
<evidence type="ECO:0000256" key="1">
    <source>
        <dbReference type="SAM" id="Phobius"/>
    </source>
</evidence>
<proteinExistence type="predicted"/>
<keyword evidence="1" id="KW-0472">Membrane</keyword>
<dbReference type="EMBL" id="JACHMJ010000001">
    <property type="protein sequence ID" value="MBB5844074.1"/>
    <property type="molecule type" value="Genomic_DNA"/>
</dbReference>
<keyword evidence="1" id="KW-0812">Transmembrane</keyword>
<organism evidence="2 3">
    <name type="scientific">Conyzicola lurida</name>
    <dbReference type="NCBI Taxonomy" id="1172621"/>
    <lineage>
        <taxon>Bacteria</taxon>
        <taxon>Bacillati</taxon>
        <taxon>Actinomycetota</taxon>
        <taxon>Actinomycetes</taxon>
        <taxon>Micrococcales</taxon>
        <taxon>Microbacteriaceae</taxon>
        <taxon>Conyzicola</taxon>
    </lineage>
</organism>
<protein>
    <submittedName>
        <fullName evidence="2">Uncharacterized protein</fullName>
    </submittedName>
</protein>
<gene>
    <name evidence="2" type="ORF">HD599_002397</name>
</gene>
<evidence type="ECO:0000313" key="3">
    <source>
        <dbReference type="Proteomes" id="UP000536685"/>
    </source>
</evidence>
<sequence length="46" mass="4759">MIRLDNLAATGADIGPVFIIGAVLVLLGAVGSTVGLLLRRRGRREG</sequence>
<dbReference type="AlphaFoldDB" id="A0A841AP33"/>
<dbReference type="Proteomes" id="UP000536685">
    <property type="component" value="Unassembled WGS sequence"/>
</dbReference>
<evidence type="ECO:0000313" key="2">
    <source>
        <dbReference type="EMBL" id="MBB5844074.1"/>
    </source>
</evidence>
<dbReference type="RefSeq" id="WP_184237880.1">
    <property type="nucleotide sequence ID" value="NZ_JACHMJ010000001.1"/>
</dbReference>
<name>A0A841AP33_9MICO</name>